<keyword evidence="2" id="KW-0804">Transcription</keyword>
<evidence type="ECO:0000313" key="3">
    <source>
        <dbReference type="EMBL" id="KAE8124179.1"/>
    </source>
</evidence>
<evidence type="ECO:0008006" key="5">
    <source>
        <dbReference type="Google" id="ProtNLM"/>
    </source>
</evidence>
<dbReference type="GO" id="GO:0006355">
    <property type="term" value="P:regulation of DNA-templated transcription"/>
    <property type="evidence" value="ECO:0007669"/>
    <property type="project" value="InterPro"/>
</dbReference>
<accession>A0A5N6RR97</accession>
<dbReference type="InterPro" id="IPR044660">
    <property type="entry name" value="IBH1-like"/>
</dbReference>
<organism evidence="3 4">
    <name type="scientific">Carpinus fangiana</name>
    <dbReference type="NCBI Taxonomy" id="176857"/>
    <lineage>
        <taxon>Eukaryota</taxon>
        <taxon>Viridiplantae</taxon>
        <taxon>Streptophyta</taxon>
        <taxon>Embryophyta</taxon>
        <taxon>Tracheophyta</taxon>
        <taxon>Spermatophyta</taxon>
        <taxon>Magnoliopsida</taxon>
        <taxon>eudicotyledons</taxon>
        <taxon>Gunneridae</taxon>
        <taxon>Pentapetalae</taxon>
        <taxon>rosids</taxon>
        <taxon>fabids</taxon>
        <taxon>Fagales</taxon>
        <taxon>Betulaceae</taxon>
        <taxon>Carpinus</taxon>
    </lineage>
</organism>
<evidence type="ECO:0000256" key="2">
    <source>
        <dbReference type="ARBA" id="ARBA00023163"/>
    </source>
</evidence>
<dbReference type="AlphaFoldDB" id="A0A5N6RR97"/>
<dbReference type="PANTHER" id="PTHR33124:SF9">
    <property type="entry name" value="TRANSCRIPTION FACTOR"/>
    <property type="match status" value="1"/>
</dbReference>
<keyword evidence="1" id="KW-0805">Transcription regulation</keyword>
<evidence type="ECO:0000256" key="1">
    <source>
        <dbReference type="ARBA" id="ARBA00023015"/>
    </source>
</evidence>
<name>A0A5N6RR97_9ROSI</name>
<dbReference type="OrthoDB" id="1901781at2759"/>
<gene>
    <name evidence="3" type="ORF">FH972_019086</name>
</gene>
<dbReference type="PANTHER" id="PTHR33124">
    <property type="entry name" value="TRANSCRIPTION FACTOR IBH1-LIKE 1"/>
    <property type="match status" value="1"/>
</dbReference>
<dbReference type="EMBL" id="CM017328">
    <property type="protein sequence ID" value="KAE8124179.1"/>
    <property type="molecule type" value="Genomic_DNA"/>
</dbReference>
<keyword evidence="4" id="KW-1185">Reference proteome</keyword>
<dbReference type="Proteomes" id="UP000327013">
    <property type="component" value="Chromosome 8"/>
</dbReference>
<protein>
    <recommendedName>
        <fullName evidence="5">BHLH domain-containing protein</fullName>
    </recommendedName>
</protein>
<reference evidence="3 4" key="1">
    <citation type="submission" date="2019-06" db="EMBL/GenBank/DDBJ databases">
        <title>A chromosomal-level reference genome of Carpinus fangiana (Coryloideae, Betulaceae).</title>
        <authorList>
            <person name="Yang X."/>
            <person name="Wang Z."/>
            <person name="Zhang L."/>
            <person name="Hao G."/>
            <person name="Liu J."/>
            <person name="Yang Y."/>
        </authorList>
    </citation>
    <scope>NUCLEOTIDE SEQUENCE [LARGE SCALE GENOMIC DNA]</scope>
    <source>
        <strain evidence="3">Cfa_2016G</strain>
        <tissue evidence="3">Leaf</tissue>
    </source>
</reference>
<proteinExistence type="predicted"/>
<evidence type="ECO:0000313" key="4">
    <source>
        <dbReference type="Proteomes" id="UP000327013"/>
    </source>
</evidence>
<sequence>MGLGACEDLCNQSEDKMMGAVKVIRRSRGKRRQRAVQMKVQKLQRIVPGGDGLQPDNLFAQTANYILHLRLQVYALESVLRLNQT</sequence>